<evidence type="ECO:0000256" key="1">
    <source>
        <dbReference type="ARBA" id="ARBA00023015"/>
    </source>
</evidence>
<dbReference type="SMART" id="SM00342">
    <property type="entry name" value="HTH_ARAC"/>
    <property type="match status" value="1"/>
</dbReference>
<accession>A0ABW1A341</accession>
<keyword evidence="2" id="KW-0238">DNA-binding</keyword>
<dbReference type="EMBL" id="JBHSON010000033">
    <property type="protein sequence ID" value="MFC5748599.1"/>
    <property type="molecule type" value="Genomic_DNA"/>
</dbReference>
<dbReference type="RefSeq" id="WP_378284274.1">
    <property type="nucleotide sequence ID" value="NZ_JBHSON010000033.1"/>
</dbReference>
<gene>
    <name evidence="5" type="ORF">ACFPZN_23540</name>
</gene>
<evidence type="ECO:0000256" key="2">
    <source>
        <dbReference type="ARBA" id="ARBA00023125"/>
    </source>
</evidence>
<comment type="caution">
    <text evidence="5">The sequence shown here is derived from an EMBL/GenBank/DDBJ whole genome shotgun (WGS) entry which is preliminary data.</text>
</comment>
<dbReference type="InterPro" id="IPR050204">
    <property type="entry name" value="AraC_XylS_family_regulators"/>
</dbReference>
<organism evidence="5 6">
    <name type="scientific">Actinomadura rugatobispora</name>
    <dbReference type="NCBI Taxonomy" id="1994"/>
    <lineage>
        <taxon>Bacteria</taxon>
        <taxon>Bacillati</taxon>
        <taxon>Actinomycetota</taxon>
        <taxon>Actinomycetes</taxon>
        <taxon>Streptosporangiales</taxon>
        <taxon>Thermomonosporaceae</taxon>
        <taxon>Actinomadura</taxon>
    </lineage>
</organism>
<name>A0ABW1A341_9ACTN</name>
<dbReference type="PANTHER" id="PTHR46796:SF6">
    <property type="entry name" value="ARAC SUBFAMILY"/>
    <property type="match status" value="1"/>
</dbReference>
<dbReference type="InterPro" id="IPR009057">
    <property type="entry name" value="Homeodomain-like_sf"/>
</dbReference>
<dbReference type="Proteomes" id="UP001596074">
    <property type="component" value="Unassembled WGS sequence"/>
</dbReference>
<feature type="domain" description="HTH araC/xylS-type" evidence="4">
    <location>
        <begin position="199"/>
        <end position="300"/>
    </location>
</feature>
<protein>
    <submittedName>
        <fullName evidence="5">Helix-turn-helix domain-containing protein</fullName>
    </submittedName>
</protein>
<sequence length="305" mass="33529">MAGRTAPIHRYGGRDLWRRSLEWNGIAVEHVRWRAADDSEGLTERPEHLLFVTLSGTTGRTTAVVDGERRSETADFPGAATFIPGTRRRWTRYQGGTITYAALRLDPSHLHALGGAGRLGDTRRIEFGAFTNRPDPFLHQLAAALVDGPPGGGAADQLFADSLATTLMLHLVRRYSNLAGPHRAAAPRRPRPLNGTALRAVLDHIHGNLGEDLRMDALAAVAGMDRHHFARAFKAATGTPPHRYVTERRLELAARLLRERADPPHAIADIAYQVGLSSQSHLTTAFRRRYGATPHAYRRAHGDPV</sequence>
<keyword evidence="1" id="KW-0805">Transcription regulation</keyword>
<dbReference type="SUPFAM" id="SSF46689">
    <property type="entry name" value="Homeodomain-like"/>
    <property type="match status" value="2"/>
</dbReference>
<dbReference type="PROSITE" id="PS00041">
    <property type="entry name" value="HTH_ARAC_FAMILY_1"/>
    <property type="match status" value="1"/>
</dbReference>
<evidence type="ECO:0000313" key="5">
    <source>
        <dbReference type="EMBL" id="MFC5748599.1"/>
    </source>
</evidence>
<dbReference type="Gene3D" id="1.10.10.60">
    <property type="entry name" value="Homeodomain-like"/>
    <property type="match status" value="2"/>
</dbReference>
<keyword evidence="6" id="KW-1185">Reference proteome</keyword>
<dbReference type="InterPro" id="IPR018060">
    <property type="entry name" value="HTH_AraC"/>
</dbReference>
<dbReference type="PROSITE" id="PS01124">
    <property type="entry name" value="HTH_ARAC_FAMILY_2"/>
    <property type="match status" value="1"/>
</dbReference>
<reference evidence="6" key="1">
    <citation type="journal article" date="2019" name="Int. J. Syst. Evol. Microbiol.">
        <title>The Global Catalogue of Microorganisms (GCM) 10K type strain sequencing project: providing services to taxonomists for standard genome sequencing and annotation.</title>
        <authorList>
            <consortium name="The Broad Institute Genomics Platform"/>
            <consortium name="The Broad Institute Genome Sequencing Center for Infectious Disease"/>
            <person name="Wu L."/>
            <person name="Ma J."/>
        </authorList>
    </citation>
    <scope>NUCLEOTIDE SEQUENCE [LARGE SCALE GENOMIC DNA]</scope>
    <source>
        <strain evidence="6">KCTC 42087</strain>
    </source>
</reference>
<dbReference type="Pfam" id="PF12833">
    <property type="entry name" value="HTH_18"/>
    <property type="match status" value="1"/>
</dbReference>
<evidence type="ECO:0000259" key="4">
    <source>
        <dbReference type="PROSITE" id="PS01124"/>
    </source>
</evidence>
<dbReference type="PANTHER" id="PTHR46796">
    <property type="entry name" value="HTH-TYPE TRANSCRIPTIONAL ACTIVATOR RHAS-RELATED"/>
    <property type="match status" value="1"/>
</dbReference>
<evidence type="ECO:0000313" key="6">
    <source>
        <dbReference type="Proteomes" id="UP001596074"/>
    </source>
</evidence>
<dbReference type="InterPro" id="IPR018062">
    <property type="entry name" value="HTH_AraC-typ_CS"/>
</dbReference>
<keyword evidence="3" id="KW-0804">Transcription</keyword>
<evidence type="ECO:0000256" key="3">
    <source>
        <dbReference type="ARBA" id="ARBA00023163"/>
    </source>
</evidence>
<proteinExistence type="predicted"/>